<keyword evidence="2" id="KW-0472">Membrane</keyword>
<evidence type="ECO:0000256" key="1">
    <source>
        <dbReference type="SAM" id="MobiDB-lite"/>
    </source>
</evidence>
<comment type="caution">
    <text evidence="3">The sequence shown here is derived from an EMBL/GenBank/DDBJ whole genome shotgun (WGS) entry which is preliminary data.</text>
</comment>
<keyword evidence="4" id="KW-1185">Reference proteome</keyword>
<sequence length="891" mass="97993">MPKFQRQATHANESDILHLIDQRFEDLEETVSLAALVPQLHDRLFEVEQIVKRLQEEPPNRGPRWSVSDSKPPAPLAPPDDDDVEGQKALVPRLSLPKGEETPVPPEREEIPTGLSPRSMAAHSPVKRERRKTITQVSRDKMSDINERLLDTQTSEYYTFGESTWDLVIFIGTGALGPLGSLQTVLLALVNVLMQIVFVAIAYYNFTVPDIDSKAVLEADRWRRSSGHSFWTYSDEAKQSLAERVCNLDKSLEQSGIQVALFENIDKYLKSGREGLEGWFTGQILCVVALICWYLMVAKEVSHATALHRGVIAMPLGPTRLDARENPFTQQKHYRLRSVAARRKLFSLILLIYRLVAAGLLVFVGTFFLVYTVSVTELILNAVALGIILDIDDLLFDALATTPGRHLVHQLDPLPMPSLPRWRGADLKSASMSVLIPTLTLVVYLTMLGPFVGTLTEVSEAMCGGNKLFVWNVDKRQVVLMSPTAGNGWEEEEGSIKGLAVEEGKSIGYGLAENDTRWGLWVSDVSFLDDASVLTLAETIDANNPTCGDLADAEPMLSYLRYFLGNESVQGCADALSFCSSFTSMPDFGVDGGKGWGARMLCSATCGCNDPAGQHIAVQGCPYGVSRPCQQSQAFQAVRRNSACSEKSAASLREFLPWVEWVNTIRAYGESPADLALKDDALLIAEAMWDHGCDFPANLSARNISWGNCFNWNSTFEWDFKTIEAFCPLTCGCSASHTLTSCPQPFGYSCDEIDRRGCLTWNDQTFCPNFSPSFRGLISCGISATDPALLAPFSAIFELSLTEAVAFHAGVGSYSIKMDLQFRNPQLIGIFSIFKVEEDTNLQTASAQLFSTSAAEMEATVTQILLNRSVPVNAIGLSVQGLSNVVPNNLP</sequence>
<feature type="compositionally biased region" description="Basic and acidic residues" evidence="1">
    <location>
        <begin position="98"/>
        <end position="111"/>
    </location>
</feature>
<feature type="region of interest" description="Disordered" evidence="1">
    <location>
        <begin position="55"/>
        <end position="137"/>
    </location>
</feature>
<evidence type="ECO:0000313" key="3">
    <source>
        <dbReference type="EMBL" id="CAK9048576.1"/>
    </source>
</evidence>
<gene>
    <name evidence="3" type="ORF">SCF082_LOCUS27039</name>
</gene>
<keyword evidence="2" id="KW-0812">Transmembrane</keyword>
<accession>A0ABP0MBQ8</accession>
<reference evidence="3 4" key="1">
    <citation type="submission" date="2024-02" db="EMBL/GenBank/DDBJ databases">
        <authorList>
            <person name="Chen Y."/>
            <person name="Shah S."/>
            <person name="Dougan E. K."/>
            <person name="Thang M."/>
            <person name="Chan C."/>
        </authorList>
    </citation>
    <scope>NUCLEOTIDE SEQUENCE [LARGE SCALE GENOMIC DNA]</scope>
</reference>
<feature type="transmembrane region" description="Helical" evidence="2">
    <location>
        <begin position="430"/>
        <end position="453"/>
    </location>
</feature>
<proteinExistence type="predicted"/>
<protein>
    <submittedName>
        <fullName evidence="3">Uncharacterized protein</fullName>
    </submittedName>
</protein>
<keyword evidence="2" id="KW-1133">Transmembrane helix</keyword>
<feature type="transmembrane region" description="Helical" evidence="2">
    <location>
        <begin position="278"/>
        <end position="297"/>
    </location>
</feature>
<organism evidence="3 4">
    <name type="scientific">Durusdinium trenchii</name>
    <dbReference type="NCBI Taxonomy" id="1381693"/>
    <lineage>
        <taxon>Eukaryota</taxon>
        <taxon>Sar</taxon>
        <taxon>Alveolata</taxon>
        <taxon>Dinophyceae</taxon>
        <taxon>Suessiales</taxon>
        <taxon>Symbiodiniaceae</taxon>
        <taxon>Durusdinium</taxon>
    </lineage>
</organism>
<name>A0ABP0MBQ8_9DINO</name>
<dbReference type="Proteomes" id="UP001642464">
    <property type="component" value="Unassembled WGS sequence"/>
</dbReference>
<feature type="transmembrane region" description="Helical" evidence="2">
    <location>
        <begin position="185"/>
        <end position="206"/>
    </location>
</feature>
<evidence type="ECO:0000256" key="2">
    <source>
        <dbReference type="SAM" id="Phobius"/>
    </source>
</evidence>
<feature type="transmembrane region" description="Helical" evidence="2">
    <location>
        <begin position="345"/>
        <end position="372"/>
    </location>
</feature>
<evidence type="ECO:0000313" key="4">
    <source>
        <dbReference type="Proteomes" id="UP001642464"/>
    </source>
</evidence>
<dbReference type="EMBL" id="CAXAMM010020779">
    <property type="protein sequence ID" value="CAK9048576.1"/>
    <property type="molecule type" value="Genomic_DNA"/>
</dbReference>